<name>A0AAV4GYM0_9GAST</name>
<dbReference type="AlphaFoldDB" id="A0AAV4GYM0"/>
<sequence length="501" mass="56128">MAAAKSPEGAVMRDRERFIPFFEAAEQYAYKHELLVGGDTATRLLLGRPPGPEDYFYELYSCRALEDARALTFIFYKLAPEGLGHYANMMTCIPRKEFSINIDERPLFRIKALEVHRGARAADVIVPSIRPASFACGPGKKPLPLRCMGPEIQLMGVYAALSDPARAGEWPSFLNAEERLREMFTNEVRNKIREVGGGAEEEEGPEEFSTSDLKTALAAEYVPRSGHAAVGAYAVSALESKSRNAPKDAALVLRNNGSVARLQLVTSNSFTEEERVVRQIASRFGLNVQYTENELKVPTDARLRRMTMYVLRPGERRESFLDIYNSGEHELVPFLGQASDDDRALVTGGRRVLAEKRAARRRASKKKKTGEGPPIGPPSGPPVGTPFVVMRFLLVDSWTIQFLFRMGFASARYTRHVLRELLTYYERVASVYLSLRQDRRGFEKIFPAGVDGYIGSYVSPILYQKRQRFGPVAKKAGRNKSSYYPPYYPARDALRDGGNTP</sequence>
<reference evidence="2 3" key="1">
    <citation type="journal article" date="2021" name="Elife">
        <title>Chloroplast acquisition without the gene transfer in kleptoplastic sea slugs, Plakobranchus ocellatus.</title>
        <authorList>
            <person name="Maeda T."/>
            <person name="Takahashi S."/>
            <person name="Yoshida T."/>
            <person name="Shimamura S."/>
            <person name="Takaki Y."/>
            <person name="Nagai Y."/>
            <person name="Toyoda A."/>
            <person name="Suzuki Y."/>
            <person name="Arimoto A."/>
            <person name="Ishii H."/>
            <person name="Satoh N."/>
            <person name="Nishiyama T."/>
            <person name="Hasebe M."/>
            <person name="Maruyama T."/>
            <person name="Minagawa J."/>
            <person name="Obokata J."/>
            <person name="Shigenobu S."/>
        </authorList>
    </citation>
    <scope>NUCLEOTIDE SEQUENCE [LARGE SCALE GENOMIC DNA]</scope>
</reference>
<evidence type="ECO:0000313" key="3">
    <source>
        <dbReference type="Proteomes" id="UP000762676"/>
    </source>
</evidence>
<organism evidence="2 3">
    <name type="scientific">Elysia marginata</name>
    <dbReference type="NCBI Taxonomy" id="1093978"/>
    <lineage>
        <taxon>Eukaryota</taxon>
        <taxon>Metazoa</taxon>
        <taxon>Spiralia</taxon>
        <taxon>Lophotrochozoa</taxon>
        <taxon>Mollusca</taxon>
        <taxon>Gastropoda</taxon>
        <taxon>Heterobranchia</taxon>
        <taxon>Euthyneura</taxon>
        <taxon>Panpulmonata</taxon>
        <taxon>Sacoglossa</taxon>
        <taxon>Placobranchoidea</taxon>
        <taxon>Plakobranchidae</taxon>
        <taxon>Elysia</taxon>
    </lineage>
</organism>
<proteinExistence type="predicted"/>
<protein>
    <submittedName>
        <fullName evidence="2">BA71V-K421R</fullName>
    </submittedName>
</protein>
<dbReference type="Proteomes" id="UP000762676">
    <property type="component" value="Unassembled WGS sequence"/>
</dbReference>
<evidence type="ECO:0000313" key="2">
    <source>
        <dbReference type="EMBL" id="GFR90196.1"/>
    </source>
</evidence>
<evidence type="ECO:0000256" key="1">
    <source>
        <dbReference type="SAM" id="MobiDB-lite"/>
    </source>
</evidence>
<keyword evidence="3" id="KW-1185">Reference proteome</keyword>
<dbReference type="EMBL" id="BMAT01005274">
    <property type="protein sequence ID" value="GFR90196.1"/>
    <property type="molecule type" value="Genomic_DNA"/>
</dbReference>
<comment type="caution">
    <text evidence="2">The sequence shown here is derived from an EMBL/GenBank/DDBJ whole genome shotgun (WGS) entry which is preliminary data.</text>
</comment>
<feature type="region of interest" description="Disordered" evidence="1">
    <location>
        <begin position="476"/>
        <end position="501"/>
    </location>
</feature>
<feature type="region of interest" description="Disordered" evidence="1">
    <location>
        <begin position="355"/>
        <end position="380"/>
    </location>
</feature>
<accession>A0AAV4GYM0</accession>
<feature type="compositionally biased region" description="Basic residues" evidence="1">
    <location>
        <begin position="358"/>
        <end position="368"/>
    </location>
</feature>
<gene>
    <name evidence="2" type="ORF">ElyMa_002561300</name>
</gene>